<dbReference type="PROSITE" id="PS51272">
    <property type="entry name" value="SLH"/>
    <property type="match status" value="1"/>
</dbReference>
<reference evidence="4" key="1">
    <citation type="submission" date="2020-10" db="EMBL/GenBank/DDBJ databases">
        <authorList>
            <person name="Gilroy R."/>
        </authorList>
    </citation>
    <scope>NUCLEOTIDE SEQUENCE</scope>
    <source>
        <strain evidence="4">CHK191-8634</strain>
    </source>
</reference>
<dbReference type="AlphaFoldDB" id="A0A9D1IV63"/>
<dbReference type="Pfam" id="PF00395">
    <property type="entry name" value="SLH"/>
    <property type="match status" value="2"/>
</dbReference>
<dbReference type="InterPro" id="IPR001119">
    <property type="entry name" value="SLH_dom"/>
</dbReference>
<comment type="caution">
    <text evidence="4">The sequence shown here is derived from an EMBL/GenBank/DDBJ whole genome shotgun (WGS) entry which is preliminary data.</text>
</comment>
<dbReference type="EMBL" id="DVMR01000057">
    <property type="protein sequence ID" value="HIU44123.1"/>
    <property type="molecule type" value="Genomic_DNA"/>
</dbReference>
<feature type="chain" id="PRO_5038781402" evidence="2">
    <location>
        <begin position="26"/>
        <end position="383"/>
    </location>
</feature>
<dbReference type="Proteomes" id="UP000824073">
    <property type="component" value="Unassembled WGS sequence"/>
</dbReference>
<accession>A0A9D1IV63</accession>
<name>A0A9D1IV63_9CLOT</name>
<protein>
    <submittedName>
        <fullName evidence="4">S-layer homology domain-containing protein</fullName>
    </submittedName>
</protein>
<feature type="domain" description="SLH" evidence="3">
    <location>
        <begin position="220"/>
        <end position="283"/>
    </location>
</feature>
<proteinExistence type="predicted"/>
<gene>
    <name evidence="4" type="ORF">IAB67_07505</name>
</gene>
<evidence type="ECO:0000256" key="1">
    <source>
        <dbReference type="ARBA" id="ARBA00022737"/>
    </source>
</evidence>
<evidence type="ECO:0000313" key="5">
    <source>
        <dbReference type="Proteomes" id="UP000824073"/>
    </source>
</evidence>
<keyword evidence="2" id="KW-0732">Signal</keyword>
<sequence>MKKRKLLSLVLAAVLCLGLSVPSFAMEKSLWPDYYSLESEYAKVEQDVAFHYAFNETVTTYESDGYHLIDSGTTFTLTNLRDDAGYVFVYYEPYTMQNDSLVLWTDHVEDGGVQQDFRGEYVCYNNDWSLQYYLNSDGQWEKLEGIINVFNEAFYDPNFYASDMSGMLLYGGDSVTFSLPEDGTDTVYLLWVCYNNPETGDYKWQYSEFKYGSTAAATDTVAGFTDVHESDYYADAVAWAKESGVTSGTSATTFSPDTTITRAEAVTFLWRAAGSPEPASASSSFSDVSDPNAYYYKAVLWAAEQGITNGVGGGRFDLNATLAYDQILAMLCRAAGGDASGSDWSSAAVSWAASNGLTDGLDFAAQDSCPRSDVVYCLWMQLA</sequence>
<organism evidence="4 5">
    <name type="scientific">Candidatus Ventrousia excrementavium</name>
    <dbReference type="NCBI Taxonomy" id="2840961"/>
    <lineage>
        <taxon>Bacteria</taxon>
        <taxon>Bacillati</taxon>
        <taxon>Bacillota</taxon>
        <taxon>Clostridia</taxon>
        <taxon>Eubacteriales</taxon>
        <taxon>Clostridiaceae</taxon>
        <taxon>Clostridiaceae incertae sedis</taxon>
        <taxon>Candidatus Ventrousia</taxon>
    </lineage>
</organism>
<feature type="signal peptide" evidence="2">
    <location>
        <begin position="1"/>
        <end position="25"/>
    </location>
</feature>
<keyword evidence="1" id="KW-0677">Repeat</keyword>
<reference evidence="4" key="2">
    <citation type="journal article" date="2021" name="PeerJ">
        <title>Extensive microbial diversity within the chicken gut microbiome revealed by metagenomics and culture.</title>
        <authorList>
            <person name="Gilroy R."/>
            <person name="Ravi A."/>
            <person name="Getino M."/>
            <person name="Pursley I."/>
            <person name="Horton D.L."/>
            <person name="Alikhan N.F."/>
            <person name="Baker D."/>
            <person name="Gharbi K."/>
            <person name="Hall N."/>
            <person name="Watson M."/>
            <person name="Adriaenssens E.M."/>
            <person name="Foster-Nyarko E."/>
            <person name="Jarju S."/>
            <person name="Secka A."/>
            <person name="Antonio M."/>
            <person name="Oren A."/>
            <person name="Chaudhuri R.R."/>
            <person name="La Ragione R."/>
            <person name="Hildebrand F."/>
            <person name="Pallen M.J."/>
        </authorList>
    </citation>
    <scope>NUCLEOTIDE SEQUENCE</scope>
    <source>
        <strain evidence="4">CHK191-8634</strain>
    </source>
</reference>
<evidence type="ECO:0000259" key="3">
    <source>
        <dbReference type="PROSITE" id="PS51272"/>
    </source>
</evidence>
<evidence type="ECO:0000256" key="2">
    <source>
        <dbReference type="SAM" id="SignalP"/>
    </source>
</evidence>
<evidence type="ECO:0000313" key="4">
    <source>
        <dbReference type="EMBL" id="HIU44123.1"/>
    </source>
</evidence>